<feature type="domain" description="Methyl-accepting transducer" evidence="6">
    <location>
        <begin position="270"/>
        <end position="506"/>
    </location>
</feature>
<comment type="caution">
    <text evidence="8">The sequence shown here is derived from an EMBL/GenBank/DDBJ whole genome shotgun (WGS) entry which is preliminary data.</text>
</comment>
<organism evidence="8 9">
    <name type="scientific">Marinomonas balearica</name>
    <dbReference type="NCBI Taxonomy" id="491947"/>
    <lineage>
        <taxon>Bacteria</taxon>
        <taxon>Pseudomonadati</taxon>
        <taxon>Pseudomonadota</taxon>
        <taxon>Gammaproteobacteria</taxon>
        <taxon>Oceanospirillales</taxon>
        <taxon>Oceanospirillaceae</taxon>
        <taxon>Marinomonas</taxon>
    </lineage>
</organism>
<dbReference type="InterPro" id="IPR003660">
    <property type="entry name" value="HAMP_dom"/>
</dbReference>
<evidence type="ECO:0000256" key="4">
    <source>
        <dbReference type="PROSITE-ProRule" id="PRU00284"/>
    </source>
</evidence>
<keyword evidence="5" id="KW-0812">Transmembrane</keyword>
<dbReference type="AlphaFoldDB" id="A0A4R6MK53"/>
<dbReference type="GO" id="GO:0016020">
    <property type="term" value="C:membrane"/>
    <property type="evidence" value="ECO:0007669"/>
    <property type="project" value="UniProtKB-SubCell"/>
</dbReference>
<dbReference type="SMART" id="SM00283">
    <property type="entry name" value="MA"/>
    <property type="match status" value="1"/>
</dbReference>
<name>A0A4R6MK53_9GAMM</name>
<dbReference type="InterPro" id="IPR004089">
    <property type="entry name" value="MCPsignal_dom"/>
</dbReference>
<dbReference type="CDD" id="cd11386">
    <property type="entry name" value="MCP_signal"/>
    <property type="match status" value="1"/>
</dbReference>
<dbReference type="CDD" id="cd06225">
    <property type="entry name" value="HAMP"/>
    <property type="match status" value="1"/>
</dbReference>
<comment type="similarity">
    <text evidence="3">Belongs to the methyl-accepting chemotaxis (MCP) protein family.</text>
</comment>
<feature type="transmembrane region" description="Helical" evidence="5">
    <location>
        <begin position="12"/>
        <end position="34"/>
    </location>
</feature>
<dbReference type="RefSeq" id="WP_133501844.1">
    <property type="nucleotide sequence ID" value="NZ_SNXC01000001.1"/>
</dbReference>
<accession>A0A4R6MK53</accession>
<keyword evidence="5" id="KW-1133">Transmembrane helix</keyword>
<dbReference type="Pfam" id="PF00015">
    <property type="entry name" value="MCPsignal"/>
    <property type="match status" value="1"/>
</dbReference>
<dbReference type="EMBL" id="SNXC01000001">
    <property type="protein sequence ID" value="TDP01886.1"/>
    <property type="molecule type" value="Genomic_DNA"/>
</dbReference>
<reference evidence="8 9" key="1">
    <citation type="submission" date="2019-03" db="EMBL/GenBank/DDBJ databases">
        <title>Genomic Encyclopedia of Type Strains, Phase III (KMG-III): the genomes of soil and plant-associated and newly described type strains.</title>
        <authorList>
            <person name="Whitman W."/>
        </authorList>
    </citation>
    <scope>NUCLEOTIDE SEQUENCE [LARGE SCALE GENOMIC DNA]</scope>
    <source>
        <strain evidence="8 9">CECT 7378</strain>
    </source>
</reference>
<sequence length="542" mass="60780">MENTLNSIRGQYTLAFGALTTLFLILVISAYQLVNYLQNNINKYSESILLVQNADRDLYQSRVSLTHLLFSKSASELDKQQSMQRIFDNAKQAKDRMQNFRAISSDISSITHHLNSFDVLFRSWENGTREIVDLYNKGELNQASLLFTTTNANDFTNVRAKYDIAEQLIDQYSHQEQERINTVTDNFKLGIASFSVLVLISSLLLAWFAPRNMSSAIKRVTQGVKNISRGDGNLTQRINNKKKDETGELSRELDNFVAKLAGIIREVRYGTEHIREEMEYLNQTSNQSAELSERQNETLEFIVSAIEEMAGATRDVAHNASETVNQVNMLNDRSDAGLQMLDRSAVQLNQLSAQIDHAYNVIQSLSKHSENIASVLDVILNIAEQTNLLALNAAIEAARAGEQGRGFAVVADEVRHLASQTQNSTVDIQDMITNLKQGVRDADNVVTKSVSMVKETEYRSEMAKKSIDEVKKSTLEIHDFTAQTASTTEEQSQVTDEITESLTTLAHTSKEVLDISQKINKSVQETLTNSDTLSAQVKRFTV</sequence>
<feature type="transmembrane region" description="Helical" evidence="5">
    <location>
        <begin position="189"/>
        <end position="209"/>
    </location>
</feature>
<proteinExistence type="inferred from homology"/>
<dbReference type="Gene3D" id="1.10.287.950">
    <property type="entry name" value="Methyl-accepting chemotaxis protein"/>
    <property type="match status" value="1"/>
</dbReference>
<evidence type="ECO:0000313" key="9">
    <source>
        <dbReference type="Proteomes" id="UP000294656"/>
    </source>
</evidence>
<dbReference type="GO" id="GO:0007165">
    <property type="term" value="P:signal transduction"/>
    <property type="evidence" value="ECO:0007669"/>
    <property type="project" value="UniProtKB-KW"/>
</dbReference>
<evidence type="ECO:0000256" key="1">
    <source>
        <dbReference type="ARBA" id="ARBA00004370"/>
    </source>
</evidence>
<dbReference type="GO" id="GO:0006935">
    <property type="term" value="P:chemotaxis"/>
    <property type="evidence" value="ECO:0007669"/>
    <property type="project" value="UniProtKB-ARBA"/>
</dbReference>
<evidence type="ECO:0000256" key="5">
    <source>
        <dbReference type="SAM" id="Phobius"/>
    </source>
</evidence>
<dbReference type="Proteomes" id="UP000294656">
    <property type="component" value="Unassembled WGS sequence"/>
</dbReference>
<keyword evidence="2 4" id="KW-0807">Transducer</keyword>
<comment type="subcellular location">
    <subcellularLocation>
        <location evidence="1">Membrane</location>
    </subcellularLocation>
</comment>
<dbReference type="SMART" id="SM00304">
    <property type="entry name" value="HAMP"/>
    <property type="match status" value="1"/>
</dbReference>
<dbReference type="FunFam" id="1.10.287.950:FF:000001">
    <property type="entry name" value="Methyl-accepting chemotaxis sensory transducer"/>
    <property type="match status" value="1"/>
</dbReference>
<evidence type="ECO:0000256" key="3">
    <source>
        <dbReference type="ARBA" id="ARBA00029447"/>
    </source>
</evidence>
<dbReference type="PROSITE" id="PS50111">
    <property type="entry name" value="CHEMOTAXIS_TRANSDUC_2"/>
    <property type="match status" value="1"/>
</dbReference>
<dbReference type="PROSITE" id="PS50885">
    <property type="entry name" value="HAMP"/>
    <property type="match status" value="1"/>
</dbReference>
<dbReference type="PANTHER" id="PTHR32089:SF112">
    <property type="entry name" value="LYSOZYME-LIKE PROTEIN-RELATED"/>
    <property type="match status" value="1"/>
</dbReference>
<feature type="domain" description="HAMP" evidence="7">
    <location>
        <begin position="211"/>
        <end position="265"/>
    </location>
</feature>
<dbReference type="PANTHER" id="PTHR32089">
    <property type="entry name" value="METHYL-ACCEPTING CHEMOTAXIS PROTEIN MCPB"/>
    <property type="match status" value="1"/>
</dbReference>
<dbReference type="OrthoDB" id="2489132at2"/>
<evidence type="ECO:0000313" key="8">
    <source>
        <dbReference type="EMBL" id="TDP01886.1"/>
    </source>
</evidence>
<gene>
    <name evidence="8" type="ORF">DFP79_0061</name>
</gene>
<evidence type="ECO:0000259" key="6">
    <source>
        <dbReference type="PROSITE" id="PS50111"/>
    </source>
</evidence>
<keyword evidence="9" id="KW-1185">Reference proteome</keyword>
<protein>
    <submittedName>
        <fullName evidence="8">Methyl-accepting chemotaxis sensory transducer</fullName>
    </submittedName>
</protein>
<keyword evidence="5" id="KW-0472">Membrane</keyword>
<dbReference type="SUPFAM" id="SSF58104">
    <property type="entry name" value="Methyl-accepting chemotaxis protein (MCP) signaling domain"/>
    <property type="match status" value="1"/>
</dbReference>
<dbReference type="Pfam" id="PF00672">
    <property type="entry name" value="HAMP"/>
    <property type="match status" value="1"/>
</dbReference>
<evidence type="ECO:0000256" key="2">
    <source>
        <dbReference type="ARBA" id="ARBA00023224"/>
    </source>
</evidence>
<evidence type="ECO:0000259" key="7">
    <source>
        <dbReference type="PROSITE" id="PS50885"/>
    </source>
</evidence>